<protein>
    <submittedName>
        <fullName evidence="2">Uncharacterized protein</fullName>
    </submittedName>
</protein>
<accession>A0A2M7QA98</accession>
<comment type="caution">
    <text evidence="2">The sequence shown here is derived from an EMBL/GenBank/DDBJ whole genome shotgun (WGS) entry which is preliminary data.</text>
</comment>
<feature type="compositionally biased region" description="Basic and acidic residues" evidence="1">
    <location>
        <begin position="1"/>
        <end position="12"/>
    </location>
</feature>
<feature type="region of interest" description="Disordered" evidence="1">
    <location>
        <begin position="1"/>
        <end position="23"/>
    </location>
</feature>
<evidence type="ECO:0000313" key="3">
    <source>
        <dbReference type="Proteomes" id="UP000230973"/>
    </source>
</evidence>
<dbReference type="Proteomes" id="UP000230973">
    <property type="component" value="Unassembled WGS sequence"/>
</dbReference>
<reference evidence="3" key="1">
    <citation type="submission" date="2017-09" db="EMBL/GenBank/DDBJ databases">
        <title>Depth-based differentiation of microbial function through sediment-hosted aquifers and enrichment of novel symbionts in the deep terrestrial subsurface.</title>
        <authorList>
            <person name="Probst A.J."/>
            <person name="Ladd B."/>
            <person name="Jarett J.K."/>
            <person name="Geller-Mcgrath D.E."/>
            <person name="Sieber C.M.K."/>
            <person name="Emerson J.B."/>
            <person name="Anantharaman K."/>
            <person name="Thomas B.C."/>
            <person name="Malmstrom R."/>
            <person name="Stieglmeier M."/>
            <person name="Klingl A."/>
            <person name="Woyke T."/>
            <person name="Ryan C.M."/>
            <person name="Banfield J.F."/>
        </authorList>
    </citation>
    <scope>NUCLEOTIDE SEQUENCE [LARGE SCALE GENOMIC DNA]</scope>
</reference>
<evidence type="ECO:0000256" key="1">
    <source>
        <dbReference type="SAM" id="MobiDB-lite"/>
    </source>
</evidence>
<dbReference type="EMBL" id="PFLC01000058">
    <property type="protein sequence ID" value="PIY61966.1"/>
    <property type="molecule type" value="Genomic_DNA"/>
</dbReference>
<proteinExistence type="predicted"/>
<name>A0A2M7QA98_9BACT</name>
<evidence type="ECO:0000313" key="2">
    <source>
        <dbReference type="EMBL" id="PIY61966.1"/>
    </source>
</evidence>
<organism evidence="2 3">
    <name type="scientific">Candidatus Uhrbacteria bacterium CG_4_10_14_0_8_um_filter_58_22</name>
    <dbReference type="NCBI Taxonomy" id="1975029"/>
    <lineage>
        <taxon>Bacteria</taxon>
        <taxon>Candidatus Uhriibacteriota</taxon>
    </lineage>
</organism>
<dbReference type="AlphaFoldDB" id="A0A2M7QA98"/>
<sequence length="143" mass="15945">MESRKSESHQETGLEAGKAAGPVVAHEQLTPEQEEQARFWLEKIREGQLVEKSLEPAEKEKIASEIEVFFETWLVPEKLGPLLALETQAEALASPLRAEAKEDLAGILRRIILLGKLKEFMENYMTLSKAVGIINGGVVDHVR</sequence>
<gene>
    <name evidence="2" type="ORF">COY93_04455</name>
</gene>